<accession>A0A9P6T5H8</accession>
<feature type="domain" description="AD" evidence="2">
    <location>
        <begin position="169"/>
        <end position="263"/>
    </location>
</feature>
<organism evidence="3 4">
    <name type="scientific">Cronartium quercuum f. sp. fusiforme G11</name>
    <dbReference type="NCBI Taxonomy" id="708437"/>
    <lineage>
        <taxon>Eukaryota</taxon>
        <taxon>Fungi</taxon>
        <taxon>Dikarya</taxon>
        <taxon>Basidiomycota</taxon>
        <taxon>Pucciniomycotina</taxon>
        <taxon>Pucciniomycetes</taxon>
        <taxon>Pucciniales</taxon>
        <taxon>Coleosporiaceae</taxon>
        <taxon>Cronartium</taxon>
    </lineage>
</organism>
<dbReference type="EMBL" id="MU167563">
    <property type="protein sequence ID" value="KAG0139555.1"/>
    <property type="molecule type" value="Genomic_DNA"/>
</dbReference>
<dbReference type="Pfam" id="PF09793">
    <property type="entry name" value="AD"/>
    <property type="match status" value="1"/>
</dbReference>
<dbReference type="InterPro" id="IPR039683">
    <property type="entry name" value="Lsm12-like"/>
</dbReference>
<protein>
    <recommendedName>
        <fullName evidence="2">AD domain-containing protein</fullName>
    </recommendedName>
</protein>
<feature type="compositionally biased region" description="Polar residues" evidence="1">
    <location>
        <begin position="15"/>
        <end position="25"/>
    </location>
</feature>
<dbReference type="PANTHER" id="PTHR13542">
    <property type="entry name" value="LSM12 HOMOLOG"/>
    <property type="match status" value="1"/>
</dbReference>
<dbReference type="PROSITE" id="PS52001">
    <property type="entry name" value="AD"/>
    <property type="match status" value="1"/>
</dbReference>
<evidence type="ECO:0000259" key="2">
    <source>
        <dbReference type="PROSITE" id="PS52001"/>
    </source>
</evidence>
<dbReference type="InterPro" id="IPR047574">
    <property type="entry name" value="AD"/>
</dbReference>
<feature type="compositionally biased region" description="Gly residues" evidence="1">
    <location>
        <begin position="39"/>
        <end position="49"/>
    </location>
</feature>
<evidence type="ECO:0000256" key="1">
    <source>
        <dbReference type="SAM" id="MobiDB-lite"/>
    </source>
</evidence>
<feature type="region of interest" description="Disordered" evidence="1">
    <location>
        <begin position="1"/>
        <end position="74"/>
    </location>
</feature>
<name>A0A9P6T5H8_9BASI</name>
<dbReference type="Proteomes" id="UP000886653">
    <property type="component" value="Unassembled WGS sequence"/>
</dbReference>
<dbReference type="InterPro" id="IPR019181">
    <property type="entry name" value="LSM12_ABD"/>
</dbReference>
<dbReference type="SMART" id="SM00995">
    <property type="entry name" value="AD"/>
    <property type="match status" value="1"/>
</dbReference>
<proteinExistence type="predicted"/>
<feature type="compositionally biased region" description="Low complexity" evidence="1">
    <location>
        <begin position="28"/>
        <end position="38"/>
    </location>
</feature>
<evidence type="ECO:0000313" key="4">
    <source>
        <dbReference type="Proteomes" id="UP000886653"/>
    </source>
</evidence>
<dbReference type="AlphaFoldDB" id="A0A9P6T5H8"/>
<sequence length="294" mass="31398">MSRNSSPSHSRRDSANSLTNSSNPNAFRPRPSGVPSSSGGPGNGSGGGSRLNPSRVPSPAFQTPPGSTTGPIGPARNIGLLLGCPVKLKLVNGPNGGERWVEGQVWCYDPIPGVVVLECPPSEGAGKGRQTFRMVKMNQIRDIQIAEQAAAPTKTSTSAIVAKVLEPIKPINVTAVAGRELAAVKSDDVRRARIGFGVSRWAQEIFDALGKTLPVRWAQTSIVILDDVLLPGPRYRPEDVKTNNEQRMSRVRQVLEGEWARLLKTDEGKAMELEARTAAQATPLRTQAPTSQAT</sequence>
<evidence type="ECO:0000313" key="3">
    <source>
        <dbReference type="EMBL" id="KAG0139555.1"/>
    </source>
</evidence>
<gene>
    <name evidence="3" type="ORF">CROQUDRAFT_54541</name>
</gene>
<comment type="caution">
    <text evidence="3">The sequence shown here is derived from an EMBL/GenBank/DDBJ whole genome shotgun (WGS) entry which is preliminary data.</text>
</comment>
<feature type="compositionally biased region" description="Low complexity" evidence="1">
    <location>
        <begin position="63"/>
        <end position="74"/>
    </location>
</feature>
<dbReference type="OrthoDB" id="1057137at2759"/>
<reference evidence="3" key="1">
    <citation type="submission" date="2013-11" db="EMBL/GenBank/DDBJ databases">
        <title>Genome sequence of the fusiform rust pathogen reveals effectors for host alternation and coevolution with pine.</title>
        <authorList>
            <consortium name="DOE Joint Genome Institute"/>
            <person name="Smith K."/>
            <person name="Pendleton A."/>
            <person name="Kubisiak T."/>
            <person name="Anderson C."/>
            <person name="Salamov A."/>
            <person name="Aerts A."/>
            <person name="Riley R."/>
            <person name="Clum A."/>
            <person name="Lindquist E."/>
            <person name="Ence D."/>
            <person name="Campbell M."/>
            <person name="Kronenberg Z."/>
            <person name="Feau N."/>
            <person name="Dhillon B."/>
            <person name="Hamelin R."/>
            <person name="Burleigh J."/>
            <person name="Smith J."/>
            <person name="Yandell M."/>
            <person name="Nelson C."/>
            <person name="Grigoriev I."/>
            <person name="Davis J."/>
        </authorList>
    </citation>
    <scope>NUCLEOTIDE SEQUENCE</scope>
    <source>
        <strain evidence="3">G11</strain>
    </source>
</reference>
<keyword evidence="4" id="KW-1185">Reference proteome</keyword>